<dbReference type="GO" id="GO:0005739">
    <property type="term" value="C:mitochondrion"/>
    <property type="evidence" value="ECO:0007669"/>
    <property type="project" value="TreeGrafter"/>
</dbReference>
<dbReference type="OrthoDB" id="3345469at2759"/>
<evidence type="ECO:0000256" key="2">
    <source>
        <dbReference type="PIRSR" id="PIRSR602678-1"/>
    </source>
</evidence>
<feature type="binding site" evidence="2">
    <location>
        <position position="238"/>
    </location>
    <ligand>
        <name>a divalent metal cation</name>
        <dbReference type="ChEBI" id="CHEBI:60240"/>
        <label>1</label>
    </ligand>
</feature>
<feature type="binding site" evidence="2">
    <location>
        <position position="108"/>
    </location>
    <ligand>
        <name>a divalent metal cation</name>
        <dbReference type="ChEBI" id="CHEBI:60240"/>
        <label>1</label>
    </ligand>
</feature>
<dbReference type="Pfam" id="PF01784">
    <property type="entry name" value="DUF34_NIF3"/>
    <property type="match status" value="1"/>
</dbReference>
<dbReference type="SUPFAM" id="SSF102705">
    <property type="entry name" value="NIF3 (NGG1p interacting factor 3)-like"/>
    <property type="match status" value="1"/>
</dbReference>
<dbReference type="PANTHER" id="PTHR13799:SF13">
    <property type="entry name" value="NIF3-LIKE PROTEIN 1"/>
    <property type="match status" value="1"/>
</dbReference>
<keyword evidence="2" id="KW-0479">Metal-binding</keyword>
<dbReference type="STRING" id="68775.A0A5C3MA96"/>
<dbReference type="Proteomes" id="UP000308652">
    <property type="component" value="Unassembled WGS sequence"/>
</dbReference>
<organism evidence="3 4">
    <name type="scientific">Crucibulum laeve</name>
    <dbReference type="NCBI Taxonomy" id="68775"/>
    <lineage>
        <taxon>Eukaryota</taxon>
        <taxon>Fungi</taxon>
        <taxon>Dikarya</taxon>
        <taxon>Basidiomycota</taxon>
        <taxon>Agaricomycotina</taxon>
        <taxon>Agaricomycetes</taxon>
        <taxon>Agaricomycetidae</taxon>
        <taxon>Agaricales</taxon>
        <taxon>Agaricineae</taxon>
        <taxon>Nidulariaceae</taxon>
        <taxon>Crucibulum</taxon>
    </lineage>
</organism>
<sequence length="285" mass="30657">MSGVLLKSVCKAMERIAPLRLAEKWDNVGLLLESPITRAGKNRVLLTIDLTTSVFAESLAKDTSVIVAYHPTIFKGIQSLTLANPLQASLLRCAAEGISVYCPHTALDSVWGGINDWLAEGLMSGKDGEIRALVGEKLSATGESEGAEGRLVVLNQPIAMDELVRRVKSHLELSQVQVGYPSSTESKSAPVRTIAICAGSGGSMLLGQQADVYFTGEMAHHEVLASVAAGKHVILCGHTNTERGYLSVLASKLRNELQAQEFKVQGLEDFEVIVSERDQHPLELV</sequence>
<accession>A0A5C3MA96</accession>
<dbReference type="NCBIfam" id="TIGR00486">
    <property type="entry name" value="YbgI_SA1388"/>
    <property type="match status" value="1"/>
</dbReference>
<gene>
    <name evidence="3" type="ORF">BDQ12DRAFT_625185</name>
</gene>
<dbReference type="Gene3D" id="3.40.1390.30">
    <property type="entry name" value="NIF3 (NGG1p interacting factor 3)-like"/>
    <property type="match status" value="1"/>
</dbReference>
<evidence type="ECO:0000313" key="4">
    <source>
        <dbReference type="Proteomes" id="UP000308652"/>
    </source>
</evidence>
<dbReference type="FunFam" id="3.40.1390.30:FF:000001">
    <property type="entry name" value="GTP cyclohydrolase 1 type 2"/>
    <property type="match status" value="1"/>
</dbReference>
<name>A0A5C3MA96_9AGAR</name>
<dbReference type="EMBL" id="ML213593">
    <property type="protein sequence ID" value="TFK42202.1"/>
    <property type="molecule type" value="Genomic_DNA"/>
</dbReference>
<dbReference type="AlphaFoldDB" id="A0A5C3MA96"/>
<dbReference type="PANTHER" id="PTHR13799">
    <property type="entry name" value="NGG1 INTERACTING FACTOR 3"/>
    <property type="match status" value="1"/>
</dbReference>
<feature type="binding site" evidence="2">
    <location>
        <position position="242"/>
    </location>
    <ligand>
        <name>a divalent metal cation</name>
        <dbReference type="ChEBI" id="CHEBI:60240"/>
        <label>1</label>
    </ligand>
</feature>
<reference evidence="3 4" key="1">
    <citation type="journal article" date="2019" name="Nat. Ecol. Evol.">
        <title>Megaphylogeny resolves global patterns of mushroom evolution.</title>
        <authorList>
            <person name="Varga T."/>
            <person name="Krizsan K."/>
            <person name="Foldi C."/>
            <person name="Dima B."/>
            <person name="Sanchez-Garcia M."/>
            <person name="Sanchez-Ramirez S."/>
            <person name="Szollosi G.J."/>
            <person name="Szarkandi J.G."/>
            <person name="Papp V."/>
            <person name="Albert L."/>
            <person name="Andreopoulos W."/>
            <person name="Angelini C."/>
            <person name="Antonin V."/>
            <person name="Barry K.W."/>
            <person name="Bougher N.L."/>
            <person name="Buchanan P."/>
            <person name="Buyck B."/>
            <person name="Bense V."/>
            <person name="Catcheside P."/>
            <person name="Chovatia M."/>
            <person name="Cooper J."/>
            <person name="Damon W."/>
            <person name="Desjardin D."/>
            <person name="Finy P."/>
            <person name="Geml J."/>
            <person name="Haridas S."/>
            <person name="Hughes K."/>
            <person name="Justo A."/>
            <person name="Karasinski D."/>
            <person name="Kautmanova I."/>
            <person name="Kiss B."/>
            <person name="Kocsube S."/>
            <person name="Kotiranta H."/>
            <person name="LaButti K.M."/>
            <person name="Lechner B.E."/>
            <person name="Liimatainen K."/>
            <person name="Lipzen A."/>
            <person name="Lukacs Z."/>
            <person name="Mihaltcheva S."/>
            <person name="Morgado L.N."/>
            <person name="Niskanen T."/>
            <person name="Noordeloos M.E."/>
            <person name="Ohm R.A."/>
            <person name="Ortiz-Santana B."/>
            <person name="Ovrebo C."/>
            <person name="Racz N."/>
            <person name="Riley R."/>
            <person name="Savchenko A."/>
            <person name="Shiryaev A."/>
            <person name="Soop K."/>
            <person name="Spirin V."/>
            <person name="Szebenyi C."/>
            <person name="Tomsovsky M."/>
            <person name="Tulloss R.E."/>
            <person name="Uehling J."/>
            <person name="Grigoriev I.V."/>
            <person name="Vagvolgyi C."/>
            <person name="Papp T."/>
            <person name="Martin F.M."/>
            <person name="Miettinen O."/>
            <person name="Hibbett D.S."/>
            <person name="Nagy L.G."/>
        </authorList>
    </citation>
    <scope>NUCLEOTIDE SEQUENCE [LARGE SCALE GENOMIC DNA]</scope>
    <source>
        <strain evidence="3 4">CBS 166.37</strain>
    </source>
</reference>
<comment type="similarity">
    <text evidence="1">Belongs to the GTP cyclohydrolase I type 2/NIF3 family.</text>
</comment>
<protein>
    <submittedName>
        <fullName evidence="3">NIF3-like protein-like protein</fullName>
    </submittedName>
</protein>
<feature type="binding site" evidence="2">
    <location>
        <position position="70"/>
    </location>
    <ligand>
        <name>a divalent metal cation</name>
        <dbReference type="ChEBI" id="CHEBI:60240"/>
        <label>1</label>
    </ligand>
</feature>
<dbReference type="GO" id="GO:0046872">
    <property type="term" value="F:metal ion binding"/>
    <property type="evidence" value="ECO:0007669"/>
    <property type="project" value="UniProtKB-KW"/>
</dbReference>
<keyword evidence="4" id="KW-1185">Reference proteome</keyword>
<evidence type="ECO:0000313" key="3">
    <source>
        <dbReference type="EMBL" id="TFK42202.1"/>
    </source>
</evidence>
<proteinExistence type="inferred from homology"/>
<dbReference type="InterPro" id="IPR002678">
    <property type="entry name" value="DUF34/NIF3"/>
</dbReference>
<evidence type="ECO:0000256" key="1">
    <source>
        <dbReference type="ARBA" id="ARBA00006964"/>
    </source>
</evidence>
<dbReference type="InterPro" id="IPR036069">
    <property type="entry name" value="DUF34/NIF3_sf"/>
</dbReference>